<dbReference type="InterPro" id="IPR043129">
    <property type="entry name" value="ATPase_NBD"/>
</dbReference>
<comment type="caution">
    <text evidence="1">The sequence shown here is derived from an EMBL/GenBank/DDBJ whole genome shotgun (WGS) entry which is preliminary data.</text>
</comment>
<dbReference type="AlphaFoldDB" id="A0A840D140"/>
<protein>
    <submittedName>
        <fullName evidence="1">N-acetylglucosamine kinase-like BadF-type ATPase</fullName>
    </submittedName>
</protein>
<evidence type="ECO:0000313" key="2">
    <source>
        <dbReference type="Proteomes" id="UP000560658"/>
    </source>
</evidence>
<dbReference type="GO" id="GO:0016301">
    <property type="term" value="F:kinase activity"/>
    <property type="evidence" value="ECO:0007669"/>
    <property type="project" value="UniProtKB-KW"/>
</dbReference>
<dbReference type="SUPFAM" id="SSF53067">
    <property type="entry name" value="Actin-like ATPase domain"/>
    <property type="match status" value="2"/>
</dbReference>
<reference evidence="1" key="1">
    <citation type="submission" date="2020-08" db="EMBL/GenBank/DDBJ databases">
        <title>Genomic Encyclopedia of Type Strains, Phase IV (KMG-IV): sequencing the most valuable type-strain genomes for metagenomic binning, comparative biology and taxonomic classification.</title>
        <authorList>
            <person name="Goeker M."/>
        </authorList>
    </citation>
    <scope>NUCLEOTIDE SEQUENCE [LARGE SCALE GENOMIC DNA]</scope>
    <source>
        <strain evidence="1">DSM 105720</strain>
    </source>
</reference>
<organism evidence="1 2">
    <name type="scientific">Bacteroides reticulotermitis</name>
    <dbReference type="NCBI Taxonomy" id="1133319"/>
    <lineage>
        <taxon>Bacteria</taxon>
        <taxon>Pseudomonadati</taxon>
        <taxon>Bacteroidota</taxon>
        <taxon>Bacteroidia</taxon>
        <taxon>Bacteroidales</taxon>
        <taxon>Bacteroidaceae</taxon>
        <taxon>Bacteroides</taxon>
    </lineage>
</organism>
<dbReference type="CDD" id="cd24079">
    <property type="entry name" value="ASKHA_NBD_PG1100-like"/>
    <property type="match status" value="1"/>
</dbReference>
<dbReference type="Gene3D" id="1.10.720.160">
    <property type="match status" value="1"/>
</dbReference>
<keyword evidence="2" id="KW-1185">Reference proteome</keyword>
<dbReference type="PANTHER" id="PTHR43190">
    <property type="entry name" value="N-ACETYL-D-GLUCOSAMINE KINASE"/>
    <property type="match status" value="1"/>
</dbReference>
<dbReference type="InterPro" id="IPR052519">
    <property type="entry name" value="Euk-type_GlcNAc_Kinase"/>
</dbReference>
<dbReference type="RefSeq" id="WP_044163498.1">
    <property type="nucleotide sequence ID" value="NZ_JACIER010000010.1"/>
</dbReference>
<gene>
    <name evidence="1" type="ORF">GGR06_002579</name>
</gene>
<evidence type="ECO:0000313" key="1">
    <source>
        <dbReference type="EMBL" id="MBB4044781.1"/>
    </source>
</evidence>
<dbReference type="Gene3D" id="3.30.420.40">
    <property type="match status" value="2"/>
</dbReference>
<proteinExistence type="predicted"/>
<dbReference type="EMBL" id="JACIER010000010">
    <property type="protein sequence ID" value="MBB4044781.1"/>
    <property type="molecule type" value="Genomic_DNA"/>
</dbReference>
<sequence>MILIADSGSTKTAWCLVEDGRIKQQIKTKGINPFFQSEEEIQEEIGKGLIPYLPTHRMGEVHFYGAGCAFPDKLAIIHRVITSHFEVTREVEVNTDMLAAARSLCGHLPGIACILGTGSNSCHYDGRDIVENVSPLGFILGDEGSGAVLGRVLVGNILKNQLPTEMKNEFLNQYGLSASEIIDKVYRHPFPNRFLASLSPFLAQHIDVPEIRRLVLESFKDFLKRNVMQYDYNQYPVHFTGSVAFYYQDILRQATQETEIELGNISQSPMEGLVKYHQTVRNN</sequence>
<name>A0A840D140_9BACE</name>
<dbReference type="Proteomes" id="UP000560658">
    <property type="component" value="Unassembled WGS sequence"/>
</dbReference>
<dbReference type="PANTHER" id="PTHR43190:SF3">
    <property type="entry name" value="N-ACETYL-D-GLUCOSAMINE KINASE"/>
    <property type="match status" value="1"/>
</dbReference>
<accession>A0A840D140</accession>